<feature type="binding site" evidence="7">
    <location>
        <position position="133"/>
    </location>
    <ligand>
        <name>Zn(2+)</name>
        <dbReference type="ChEBI" id="CHEBI:29105"/>
        <note>catalytic</note>
    </ligand>
</feature>
<keyword evidence="9" id="KW-1185">Reference proteome</keyword>
<feature type="binding site" evidence="7">
    <location>
        <position position="123"/>
    </location>
    <ligand>
        <name>Zn(2+)</name>
        <dbReference type="ChEBI" id="CHEBI:29105"/>
        <note>catalytic</note>
    </ligand>
</feature>
<evidence type="ECO:0000256" key="6">
    <source>
        <dbReference type="ARBA" id="ARBA00022833"/>
    </source>
</evidence>
<dbReference type="InterPro" id="IPR020549">
    <property type="entry name" value="YbeY_CS"/>
</dbReference>
<sequence length="170" mass="18485">MSLDIDISIEAGRWDDVPDATGLVDRAIRAALAKTAPDLAAASVSVLLTDDAAVRILNRDWRGKDKPTNVLSFPSDDPLDAPLSPDMPPPQIGDIALAYETVCREAVEQQKQIAHHITHLVVHGTLHLLGYDHEDEDEAEDMEATEAVILAGFGIANPYIHPEEQLNGHE</sequence>
<evidence type="ECO:0000256" key="4">
    <source>
        <dbReference type="ARBA" id="ARBA00022759"/>
    </source>
</evidence>
<evidence type="ECO:0000256" key="3">
    <source>
        <dbReference type="ARBA" id="ARBA00022723"/>
    </source>
</evidence>
<organism evidence="8 9">
    <name type="scientific">Lacibacterium aquatile</name>
    <dbReference type="NCBI Taxonomy" id="1168082"/>
    <lineage>
        <taxon>Bacteria</taxon>
        <taxon>Pseudomonadati</taxon>
        <taxon>Pseudomonadota</taxon>
        <taxon>Alphaproteobacteria</taxon>
        <taxon>Rhodospirillales</taxon>
        <taxon>Rhodospirillaceae</taxon>
    </lineage>
</organism>
<comment type="cofactor">
    <cofactor evidence="7">
        <name>Zn(2+)</name>
        <dbReference type="ChEBI" id="CHEBI:29105"/>
    </cofactor>
    <text evidence="7">Binds 1 zinc ion.</text>
</comment>
<gene>
    <name evidence="7 8" type="primary">ybeY</name>
    <name evidence="8" type="ORF">ACFSM5_14390</name>
</gene>
<evidence type="ECO:0000256" key="5">
    <source>
        <dbReference type="ARBA" id="ARBA00022801"/>
    </source>
</evidence>
<evidence type="ECO:0000256" key="1">
    <source>
        <dbReference type="ARBA" id="ARBA00010875"/>
    </source>
</evidence>
<dbReference type="PROSITE" id="PS01306">
    <property type="entry name" value="UPF0054"/>
    <property type="match status" value="1"/>
</dbReference>
<name>A0ABW5DSM6_9PROT</name>
<dbReference type="PANTHER" id="PTHR46986">
    <property type="entry name" value="ENDORIBONUCLEASE YBEY, CHLOROPLASTIC"/>
    <property type="match status" value="1"/>
</dbReference>
<dbReference type="Pfam" id="PF02130">
    <property type="entry name" value="YbeY"/>
    <property type="match status" value="1"/>
</dbReference>
<protein>
    <recommendedName>
        <fullName evidence="7">Endoribonuclease YbeY</fullName>
        <ecNumber evidence="7">3.1.-.-</ecNumber>
    </recommendedName>
</protein>
<keyword evidence="5 7" id="KW-0378">Hydrolase</keyword>
<keyword evidence="7" id="KW-0698">rRNA processing</keyword>
<accession>A0ABW5DSM6</accession>
<keyword evidence="7" id="KW-0690">Ribosome biogenesis</keyword>
<keyword evidence="4 7" id="KW-0255">Endonuclease</keyword>
<evidence type="ECO:0000256" key="7">
    <source>
        <dbReference type="HAMAP-Rule" id="MF_00009"/>
    </source>
</evidence>
<keyword evidence="3 7" id="KW-0479">Metal-binding</keyword>
<dbReference type="Gene3D" id="3.40.390.30">
    <property type="entry name" value="Metalloproteases ('zincins'), catalytic domain"/>
    <property type="match status" value="1"/>
</dbReference>
<dbReference type="EC" id="3.1.-.-" evidence="7"/>
<dbReference type="HAMAP" id="MF_00009">
    <property type="entry name" value="Endoribonucl_YbeY"/>
    <property type="match status" value="1"/>
</dbReference>
<comment type="function">
    <text evidence="7">Single strand-specific metallo-endoribonuclease involved in late-stage 70S ribosome quality control and in maturation of the 3' terminus of the 16S rRNA.</text>
</comment>
<dbReference type="InterPro" id="IPR023091">
    <property type="entry name" value="MetalPrtase_cat_dom_sf_prd"/>
</dbReference>
<comment type="caution">
    <text evidence="8">The sequence shown here is derived from an EMBL/GenBank/DDBJ whole genome shotgun (WGS) entry which is preliminary data.</text>
</comment>
<keyword evidence="2 7" id="KW-0540">Nuclease</keyword>
<dbReference type="InterPro" id="IPR002036">
    <property type="entry name" value="YbeY"/>
</dbReference>
<dbReference type="NCBIfam" id="TIGR00043">
    <property type="entry name" value="rRNA maturation RNase YbeY"/>
    <property type="match status" value="1"/>
</dbReference>
<dbReference type="RefSeq" id="WP_379877127.1">
    <property type="nucleotide sequence ID" value="NZ_JBHUIP010000012.1"/>
</dbReference>
<dbReference type="SUPFAM" id="SSF55486">
    <property type="entry name" value="Metalloproteases ('zincins'), catalytic domain"/>
    <property type="match status" value="1"/>
</dbReference>
<comment type="subcellular location">
    <subcellularLocation>
        <location evidence="7">Cytoplasm</location>
    </subcellularLocation>
</comment>
<dbReference type="Proteomes" id="UP001597295">
    <property type="component" value="Unassembled WGS sequence"/>
</dbReference>
<comment type="similarity">
    <text evidence="1 7">Belongs to the endoribonuclease YbeY family.</text>
</comment>
<reference evidence="9" key="1">
    <citation type="journal article" date="2019" name="Int. J. Syst. Evol. Microbiol.">
        <title>The Global Catalogue of Microorganisms (GCM) 10K type strain sequencing project: providing services to taxonomists for standard genome sequencing and annotation.</title>
        <authorList>
            <consortium name="The Broad Institute Genomics Platform"/>
            <consortium name="The Broad Institute Genome Sequencing Center for Infectious Disease"/>
            <person name="Wu L."/>
            <person name="Ma J."/>
        </authorList>
    </citation>
    <scope>NUCLEOTIDE SEQUENCE [LARGE SCALE GENOMIC DNA]</scope>
    <source>
        <strain evidence="9">CGMCC 1.19062</strain>
    </source>
</reference>
<evidence type="ECO:0000313" key="9">
    <source>
        <dbReference type="Proteomes" id="UP001597295"/>
    </source>
</evidence>
<dbReference type="PANTHER" id="PTHR46986:SF1">
    <property type="entry name" value="ENDORIBONUCLEASE YBEY, CHLOROPLASTIC"/>
    <property type="match status" value="1"/>
</dbReference>
<evidence type="ECO:0000256" key="2">
    <source>
        <dbReference type="ARBA" id="ARBA00022722"/>
    </source>
</evidence>
<evidence type="ECO:0000313" key="8">
    <source>
        <dbReference type="EMBL" id="MFD2264087.1"/>
    </source>
</evidence>
<dbReference type="EMBL" id="JBHUIP010000012">
    <property type="protein sequence ID" value="MFD2264087.1"/>
    <property type="molecule type" value="Genomic_DNA"/>
</dbReference>
<feature type="binding site" evidence="7">
    <location>
        <position position="127"/>
    </location>
    <ligand>
        <name>Zn(2+)</name>
        <dbReference type="ChEBI" id="CHEBI:29105"/>
        <note>catalytic</note>
    </ligand>
</feature>
<keyword evidence="7" id="KW-0963">Cytoplasm</keyword>
<proteinExistence type="inferred from homology"/>
<keyword evidence="6 7" id="KW-0862">Zinc</keyword>